<dbReference type="EMBL" id="ML994126">
    <property type="protein sequence ID" value="KAF2198678.1"/>
    <property type="molecule type" value="Genomic_DNA"/>
</dbReference>
<feature type="region of interest" description="Disordered" evidence="1">
    <location>
        <begin position="126"/>
        <end position="167"/>
    </location>
</feature>
<proteinExistence type="predicted"/>
<accession>A0A9P4JFV9</accession>
<name>A0A9P4JFV9_9PLEO</name>
<reference evidence="2" key="1">
    <citation type="journal article" date="2020" name="Stud. Mycol.">
        <title>101 Dothideomycetes genomes: a test case for predicting lifestyles and emergence of pathogens.</title>
        <authorList>
            <person name="Haridas S."/>
            <person name="Albert R."/>
            <person name="Binder M."/>
            <person name="Bloem J."/>
            <person name="Labutti K."/>
            <person name="Salamov A."/>
            <person name="Andreopoulos B."/>
            <person name="Baker S."/>
            <person name="Barry K."/>
            <person name="Bills G."/>
            <person name="Bluhm B."/>
            <person name="Cannon C."/>
            <person name="Castanera R."/>
            <person name="Culley D."/>
            <person name="Daum C."/>
            <person name="Ezra D."/>
            <person name="Gonzalez J."/>
            <person name="Henrissat B."/>
            <person name="Kuo A."/>
            <person name="Liang C."/>
            <person name="Lipzen A."/>
            <person name="Lutzoni F."/>
            <person name="Magnuson J."/>
            <person name="Mondo S."/>
            <person name="Nolan M."/>
            <person name="Ohm R."/>
            <person name="Pangilinan J."/>
            <person name="Park H.-J."/>
            <person name="Ramirez L."/>
            <person name="Alfaro M."/>
            <person name="Sun H."/>
            <person name="Tritt A."/>
            <person name="Yoshinaga Y."/>
            <person name="Zwiers L.-H."/>
            <person name="Turgeon B."/>
            <person name="Goodwin S."/>
            <person name="Spatafora J."/>
            <person name="Crous P."/>
            <person name="Grigoriev I."/>
        </authorList>
    </citation>
    <scope>NUCLEOTIDE SEQUENCE</scope>
    <source>
        <strain evidence="2">ATCC 74209</strain>
    </source>
</reference>
<evidence type="ECO:0000313" key="3">
    <source>
        <dbReference type="Proteomes" id="UP000799536"/>
    </source>
</evidence>
<protein>
    <submittedName>
        <fullName evidence="2">Uncharacterized protein</fullName>
    </submittedName>
</protein>
<comment type="caution">
    <text evidence="2">The sequence shown here is derived from an EMBL/GenBank/DDBJ whole genome shotgun (WGS) entry which is preliminary data.</text>
</comment>
<organism evidence="2 3">
    <name type="scientific">Delitschia confertaspora ATCC 74209</name>
    <dbReference type="NCBI Taxonomy" id="1513339"/>
    <lineage>
        <taxon>Eukaryota</taxon>
        <taxon>Fungi</taxon>
        <taxon>Dikarya</taxon>
        <taxon>Ascomycota</taxon>
        <taxon>Pezizomycotina</taxon>
        <taxon>Dothideomycetes</taxon>
        <taxon>Pleosporomycetidae</taxon>
        <taxon>Pleosporales</taxon>
        <taxon>Delitschiaceae</taxon>
        <taxon>Delitschia</taxon>
    </lineage>
</organism>
<keyword evidence="3" id="KW-1185">Reference proteome</keyword>
<feature type="compositionally biased region" description="Basic residues" evidence="1">
    <location>
        <begin position="152"/>
        <end position="167"/>
    </location>
</feature>
<evidence type="ECO:0000256" key="1">
    <source>
        <dbReference type="SAM" id="MobiDB-lite"/>
    </source>
</evidence>
<sequence>MQLLSCLWACAGQGQDAPEDKEESHTLLARPNRLFRFTFRCWADFWLEMTKSTRVPEKCGEALSTAKPAEENADIFFFFFQLPSCNADLKDALLQCAGLFSAAEVSQSKKDWVVAVAAGRAVRTTAPGQKSGERGLAKSFHCTPGGDGGRNARFRSHFRNGNKKSEA</sequence>
<dbReference type="Proteomes" id="UP000799536">
    <property type="component" value="Unassembled WGS sequence"/>
</dbReference>
<gene>
    <name evidence="2" type="ORF">GQ43DRAFT_148550</name>
</gene>
<evidence type="ECO:0000313" key="2">
    <source>
        <dbReference type="EMBL" id="KAF2198678.1"/>
    </source>
</evidence>
<dbReference type="AlphaFoldDB" id="A0A9P4JFV9"/>